<evidence type="ECO:0000256" key="4">
    <source>
        <dbReference type="ARBA" id="ARBA00022553"/>
    </source>
</evidence>
<keyword evidence="8" id="KW-0965">Cell junction</keyword>
<evidence type="ECO:0000256" key="7">
    <source>
        <dbReference type="ARBA" id="ARBA00022833"/>
    </source>
</evidence>
<comment type="subcellular location">
    <subcellularLocation>
        <location evidence="1">Cell junction</location>
        <location evidence="1">Focal adhesion</location>
    </subcellularLocation>
    <subcellularLocation>
        <location evidence="2">Cytoplasm</location>
    </subcellularLocation>
</comment>
<name>A0AAY4E1I2_9TELE</name>
<evidence type="ECO:0000256" key="6">
    <source>
        <dbReference type="ARBA" id="ARBA00022737"/>
    </source>
</evidence>
<reference evidence="13" key="3">
    <citation type="submission" date="2025-09" db="UniProtKB">
        <authorList>
            <consortium name="Ensembl"/>
        </authorList>
    </citation>
    <scope>IDENTIFICATION</scope>
</reference>
<evidence type="ECO:0000256" key="3">
    <source>
        <dbReference type="ARBA" id="ARBA00022490"/>
    </source>
</evidence>
<feature type="domain" description="LIM zinc-binding" evidence="12">
    <location>
        <begin position="269"/>
        <end position="328"/>
    </location>
</feature>
<keyword evidence="6" id="KW-0677">Repeat</keyword>
<dbReference type="SUPFAM" id="SSF57716">
    <property type="entry name" value="Glucocorticoid receptor-like (DNA-binding domain)"/>
    <property type="match status" value="5"/>
</dbReference>
<keyword evidence="14" id="KW-1185">Reference proteome</keyword>
<keyword evidence="9 10" id="KW-0440">LIM domain</keyword>
<evidence type="ECO:0000256" key="2">
    <source>
        <dbReference type="ARBA" id="ARBA00004496"/>
    </source>
</evidence>
<evidence type="ECO:0000313" key="14">
    <source>
        <dbReference type="Proteomes" id="UP000694580"/>
    </source>
</evidence>
<dbReference type="PANTHER" id="PTHR24216:SF11">
    <property type="entry name" value="PAXILLIN"/>
    <property type="match status" value="1"/>
</dbReference>
<feature type="region of interest" description="Disordered" evidence="11">
    <location>
        <begin position="1"/>
        <end position="71"/>
    </location>
</feature>
<evidence type="ECO:0000256" key="1">
    <source>
        <dbReference type="ARBA" id="ARBA00004246"/>
    </source>
</evidence>
<evidence type="ECO:0000256" key="8">
    <source>
        <dbReference type="ARBA" id="ARBA00022949"/>
    </source>
</evidence>
<feature type="compositionally biased region" description="Polar residues" evidence="11">
    <location>
        <begin position="44"/>
        <end position="53"/>
    </location>
</feature>
<dbReference type="PROSITE" id="PS50023">
    <property type="entry name" value="LIM_DOMAIN_2"/>
    <property type="match status" value="4"/>
</dbReference>
<dbReference type="PANTHER" id="PTHR24216">
    <property type="entry name" value="PAXILLIN-RELATED"/>
    <property type="match status" value="1"/>
</dbReference>
<evidence type="ECO:0000256" key="9">
    <source>
        <dbReference type="ARBA" id="ARBA00023038"/>
    </source>
</evidence>
<feature type="domain" description="LIM zinc-binding" evidence="12">
    <location>
        <begin position="151"/>
        <end position="210"/>
    </location>
</feature>
<keyword evidence="3" id="KW-0963">Cytoplasm</keyword>
<evidence type="ECO:0000256" key="10">
    <source>
        <dbReference type="PROSITE-ProRule" id="PRU00125"/>
    </source>
</evidence>
<feature type="compositionally biased region" description="Basic and acidic residues" evidence="11">
    <location>
        <begin position="109"/>
        <end position="127"/>
    </location>
</feature>
<feature type="domain" description="LIM zinc-binding" evidence="12">
    <location>
        <begin position="329"/>
        <end position="386"/>
    </location>
</feature>
<evidence type="ECO:0000256" key="11">
    <source>
        <dbReference type="SAM" id="MobiDB-lite"/>
    </source>
</evidence>
<sequence length="386" mass="41868">MLLEELSRVETSSDADAGGACAAQNRTGVTETKDVTKSGPGHQVQHSGVSTSRGPDLYSKLPSRGTACPAARTAPAQELDAIMNELLGLGTETPEPPPLVQKSGAARPSVEEKKAGAGEPVKPRSTDAIDDLLGGLNADMEKMGIRTTAKGHCAGCGKCIVGKILTALGQVWHPEHFVCVTCHKELGSGGFFERNGNAYCEKDYQERFSPRCAYCKGPILNNILNAMDRTWHPEHFFCTHCGDLFGTEGFLEKDGKPYCTKDFYLLFAPKCSGCSRPVKENYLTAANGTWHPECFVCADCLQPFTEGSFHELDGRPLCYLHFHSRQGTLCGGCGAPISGRCISALGRKFHPEHFLCAFCLRQLNQGVFKEHDGKPYCPACHGKLFM</sequence>
<evidence type="ECO:0000256" key="5">
    <source>
        <dbReference type="ARBA" id="ARBA00022723"/>
    </source>
</evidence>
<keyword evidence="5 10" id="KW-0479">Metal-binding</keyword>
<organism evidence="13 14">
    <name type="scientific">Denticeps clupeoides</name>
    <name type="common">denticle herring</name>
    <dbReference type="NCBI Taxonomy" id="299321"/>
    <lineage>
        <taxon>Eukaryota</taxon>
        <taxon>Metazoa</taxon>
        <taxon>Chordata</taxon>
        <taxon>Craniata</taxon>
        <taxon>Vertebrata</taxon>
        <taxon>Euteleostomi</taxon>
        <taxon>Actinopterygii</taxon>
        <taxon>Neopterygii</taxon>
        <taxon>Teleostei</taxon>
        <taxon>Clupei</taxon>
        <taxon>Clupeiformes</taxon>
        <taxon>Denticipitoidei</taxon>
        <taxon>Denticipitidae</taxon>
        <taxon>Denticeps</taxon>
    </lineage>
</organism>
<dbReference type="FunFam" id="2.10.110.10:FF:000009">
    <property type="entry name" value="Paxillin isoform 1"/>
    <property type="match status" value="1"/>
</dbReference>
<dbReference type="InterPro" id="IPR001781">
    <property type="entry name" value="Znf_LIM"/>
</dbReference>
<evidence type="ECO:0000313" key="13">
    <source>
        <dbReference type="Ensembl" id="ENSDCDP00010051219.1"/>
    </source>
</evidence>
<proteinExistence type="predicted"/>
<reference evidence="13 14" key="1">
    <citation type="submission" date="2020-06" db="EMBL/GenBank/DDBJ databases">
        <authorList>
            <consortium name="Wellcome Sanger Institute Data Sharing"/>
        </authorList>
    </citation>
    <scope>NUCLEOTIDE SEQUENCE [LARGE SCALE GENOMIC DNA]</scope>
</reference>
<protein>
    <recommendedName>
        <fullName evidence="12">LIM zinc-binding domain-containing protein</fullName>
    </recommendedName>
</protein>
<dbReference type="FunFam" id="2.10.110.10:FF:000012">
    <property type="entry name" value="Paxillin isoform 1"/>
    <property type="match status" value="1"/>
</dbReference>
<feature type="region of interest" description="Disordered" evidence="11">
    <location>
        <begin position="88"/>
        <end position="128"/>
    </location>
</feature>
<accession>A0AAY4E1I2</accession>
<keyword evidence="7 10" id="KW-0862">Zinc</keyword>
<feature type="compositionally biased region" description="Low complexity" evidence="11">
    <location>
        <begin position="12"/>
        <end position="23"/>
    </location>
</feature>
<dbReference type="CDD" id="cd09412">
    <property type="entry name" value="LIM4_Leupaxin"/>
    <property type="match status" value="1"/>
</dbReference>
<keyword evidence="4" id="KW-0597">Phosphoprotein</keyword>
<dbReference type="FunFam" id="2.10.110.10:FF:000008">
    <property type="entry name" value="Paxillin isoform 1"/>
    <property type="match status" value="1"/>
</dbReference>
<feature type="domain" description="LIM zinc-binding" evidence="12">
    <location>
        <begin position="211"/>
        <end position="268"/>
    </location>
</feature>
<dbReference type="Ensembl" id="ENSDCDT00010061670.1">
    <property type="protein sequence ID" value="ENSDCDP00010051219.1"/>
    <property type="gene ID" value="ENSDCDG00010030215.1"/>
</dbReference>
<dbReference type="AlphaFoldDB" id="A0AAY4E1I2"/>
<dbReference type="Pfam" id="PF00412">
    <property type="entry name" value="LIM"/>
    <property type="match status" value="4"/>
</dbReference>
<dbReference type="GO" id="GO:0005925">
    <property type="term" value="C:focal adhesion"/>
    <property type="evidence" value="ECO:0007669"/>
    <property type="project" value="UniProtKB-SubCell"/>
</dbReference>
<dbReference type="PROSITE" id="PS00478">
    <property type="entry name" value="LIM_DOMAIN_1"/>
    <property type="match status" value="3"/>
</dbReference>
<dbReference type="Proteomes" id="UP000694580">
    <property type="component" value="Chromosome 19"/>
</dbReference>
<dbReference type="GO" id="GO:0005737">
    <property type="term" value="C:cytoplasm"/>
    <property type="evidence" value="ECO:0007669"/>
    <property type="project" value="UniProtKB-SubCell"/>
</dbReference>
<evidence type="ECO:0000259" key="12">
    <source>
        <dbReference type="PROSITE" id="PS50023"/>
    </source>
</evidence>
<dbReference type="GeneTree" id="ENSGT00940000160259"/>
<gene>
    <name evidence="13" type="primary">LPXN</name>
</gene>
<dbReference type="Gene3D" id="2.10.110.10">
    <property type="entry name" value="Cysteine Rich Protein"/>
    <property type="match status" value="4"/>
</dbReference>
<reference evidence="13" key="2">
    <citation type="submission" date="2025-08" db="UniProtKB">
        <authorList>
            <consortium name="Ensembl"/>
        </authorList>
    </citation>
    <scope>IDENTIFICATION</scope>
</reference>
<dbReference type="SMART" id="SM00132">
    <property type="entry name" value="LIM"/>
    <property type="match status" value="4"/>
</dbReference>
<dbReference type="GO" id="GO:0046872">
    <property type="term" value="F:metal ion binding"/>
    <property type="evidence" value="ECO:0007669"/>
    <property type="project" value="UniProtKB-KW"/>
</dbReference>
<dbReference type="FunFam" id="2.10.110.10:FF:000018">
    <property type="entry name" value="Paxillin isoform 1"/>
    <property type="match status" value="1"/>
</dbReference>